<protein>
    <submittedName>
        <fullName evidence="1">Uncharacterized protein</fullName>
    </submittedName>
</protein>
<dbReference type="InParanoid" id="A0A1J7I7N0"/>
<evidence type="ECO:0000313" key="1">
    <source>
        <dbReference type="EMBL" id="OIW23494.1"/>
    </source>
</evidence>
<keyword evidence="2" id="KW-1185">Reference proteome</keyword>
<sequence length="91" mass="10471">MRRLLGVVPFGVPRATTSFLHCYDMLEYLDSLIDTVIFETSSCEVVLCRQSRTIIFCYRLLSYRYCVLEYVDSMIDLSSSDTGTYEGLLCL</sequence>
<name>A0A1J7I7N0_9PEZI</name>
<evidence type="ECO:0000313" key="2">
    <source>
        <dbReference type="Proteomes" id="UP000182658"/>
    </source>
</evidence>
<organism evidence="1 2">
    <name type="scientific">Coniochaeta ligniaria NRRL 30616</name>
    <dbReference type="NCBI Taxonomy" id="1408157"/>
    <lineage>
        <taxon>Eukaryota</taxon>
        <taxon>Fungi</taxon>
        <taxon>Dikarya</taxon>
        <taxon>Ascomycota</taxon>
        <taxon>Pezizomycotina</taxon>
        <taxon>Sordariomycetes</taxon>
        <taxon>Sordariomycetidae</taxon>
        <taxon>Coniochaetales</taxon>
        <taxon>Coniochaetaceae</taxon>
        <taxon>Coniochaeta</taxon>
    </lineage>
</organism>
<accession>A0A1J7I7N0</accession>
<dbReference type="EMBL" id="KV875106">
    <property type="protein sequence ID" value="OIW23494.1"/>
    <property type="molecule type" value="Genomic_DNA"/>
</dbReference>
<dbReference type="AlphaFoldDB" id="A0A1J7I7N0"/>
<proteinExistence type="predicted"/>
<gene>
    <name evidence="1" type="ORF">CONLIGDRAFT_637460</name>
</gene>
<dbReference type="Proteomes" id="UP000182658">
    <property type="component" value="Unassembled WGS sequence"/>
</dbReference>
<reference evidence="1 2" key="1">
    <citation type="submission" date="2016-10" db="EMBL/GenBank/DDBJ databases">
        <title>Draft genome sequence of Coniochaeta ligniaria NRRL30616, a lignocellulolytic fungus for bioabatement of inhibitors in plant biomass hydrolysates.</title>
        <authorList>
            <consortium name="DOE Joint Genome Institute"/>
            <person name="Jimenez D.J."/>
            <person name="Hector R.E."/>
            <person name="Riley R."/>
            <person name="Sun H."/>
            <person name="Grigoriev I.V."/>
            <person name="Van Elsas J.D."/>
            <person name="Nichols N.N."/>
        </authorList>
    </citation>
    <scope>NUCLEOTIDE SEQUENCE [LARGE SCALE GENOMIC DNA]</scope>
    <source>
        <strain evidence="1 2">NRRL 30616</strain>
    </source>
</reference>